<comment type="caution">
    <text evidence="1">The sequence shown here is derived from an EMBL/GenBank/DDBJ whole genome shotgun (WGS) entry which is preliminary data.</text>
</comment>
<organism evidence="1 2">
    <name type="scientific">Chryseobacterium elymi</name>
    <dbReference type="NCBI Taxonomy" id="395936"/>
    <lineage>
        <taxon>Bacteria</taxon>
        <taxon>Pseudomonadati</taxon>
        <taxon>Bacteroidota</taxon>
        <taxon>Flavobacteriia</taxon>
        <taxon>Flavobacteriales</taxon>
        <taxon>Weeksellaceae</taxon>
        <taxon>Chryseobacterium group</taxon>
        <taxon>Chryseobacterium</taxon>
    </lineage>
</organism>
<name>A0A3D9DP65_9FLAO</name>
<gene>
    <name evidence="1" type="ORF">DRF60_04985</name>
</gene>
<protein>
    <submittedName>
        <fullName evidence="1">Uncharacterized protein</fullName>
    </submittedName>
</protein>
<sequence>MTIVEQLYEILDQRRRPEDVAEIIIELLKKGSLKRSMFGYTPCSKLSELLPVLKTDYKGH</sequence>
<accession>A0A3D9DP65</accession>
<dbReference type="AlphaFoldDB" id="A0A3D9DP65"/>
<dbReference type="Proteomes" id="UP000257030">
    <property type="component" value="Unassembled WGS sequence"/>
</dbReference>
<keyword evidence="2" id="KW-1185">Reference proteome</keyword>
<dbReference type="EMBL" id="QNUH01000003">
    <property type="protein sequence ID" value="REC79759.1"/>
    <property type="molecule type" value="Genomic_DNA"/>
</dbReference>
<proteinExistence type="predicted"/>
<evidence type="ECO:0000313" key="1">
    <source>
        <dbReference type="EMBL" id="REC79759.1"/>
    </source>
</evidence>
<dbReference type="RefSeq" id="WP_116011005.1">
    <property type="nucleotide sequence ID" value="NZ_QNUH01000003.1"/>
</dbReference>
<evidence type="ECO:0000313" key="2">
    <source>
        <dbReference type="Proteomes" id="UP000257030"/>
    </source>
</evidence>
<dbReference type="OrthoDB" id="4264468at2"/>
<reference evidence="1 2" key="1">
    <citation type="journal article" date="2010" name="Syst. Appl. Microbiol.">
        <title>Four new species of Chryseobacterium from the rhizosphere of coastal sand dune plants, Chryseobacterium elymi sp. nov., Chryseobacterium hagamense sp. nov., Chryseobacterium lathyri sp. nov. and Chryseobacterium rhizosphaerae sp. nov.</title>
        <authorList>
            <person name="Cho S.H."/>
            <person name="Lee K.S."/>
            <person name="Shin D.S."/>
            <person name="Han J.H."/>
            <person name="Park K.S."/>
            <person name="Lee C.H."/>
            <person name="Park K.H."/>
            <person name="Kim S.B."/>
        </authorList>
    </citation>
    <scope>NUCLEOTIDE SEQUENCE [LARGE SCALE GENOMIC DNA]</scope>
    <source>
        <strain evidence="1 2">KCTC 22547</strain>
    </source>
</reference>